<dbReference type="PANTHER" id="PTHR33446:SF2">
    <property type="entry name" value="PROTEIN TONB"/>
    <property type="match status" value="1"/>
</dbReference>
<name>A0ABU1MS00_9SPHN</name>
<evidence type="ECO:0000256" key="7">
    <source>
        <dbReference type="ARBA" id="ARBA00022927"/>
    </source>
</evidence>
<feature type="compositionally biased region" description="Low complexity" evidence="10">
    <location>
        <begin position="97"/>
        <end position="108"/>
    </location>
</feature>
<dbReference type="Pfam" id="PF03544">
    <property type="entry name" value="TonB_C"/>
    <property type="match status" value="1"/>
</dbReference>
<evidence type="ECO:0000259" key="12">
    <source>
        <dbReference type="PROSITE" id="PS52015"/>
    </source>
</evidence>
<sequence length="258" mass="26341">MSSQASLIATPTLAPRPASSGLRGEVVPLRPATWQPARYEPSRPRGLAMIGAGAAVGALLVAFLSLGIVAAKPRHHTLTAVRLSADLTPPPPPPPQAAQQPPRTPVQPASPIVAPPPPITLALPAPTIATAPVAAPVVVPAPAPAAAPAPVAAPAPAAPAAPAIAKGRDLSANLVDASPPRYPIDSRRAREQGTVVLNVTVGLDGRVADIGLSRSSGFDRLDRAALAAVRHWRWTPTRQNGQTVMVQGLVSIPFVLQG</sequence>
<reference evidence="13 14" key="1">
    <citation type="submission" date="2023-07" db="EMBL/GenBank/DDBJ databases">
        <title>Sorghum-associated microbial communities from plants grown in Nebraska, USA.</title>
        <authorList>
            <person name="Schachtman D."/>
        </authorList>
    </citation>
    <scope>NUCLEOTIDE SEQUENCE [LARGE SCALE GENOMIC DNA]</scope>
    <source>
        <strain evidence="13 14">DS1027</strain>
    </source>
</reference>
<dbReference type="Gene3D" id="3.30.1150.10">
    <property type="match status" value="1"/>
</dbReference>
<comment type="subcellular location">
    <subcellularLocation>
        <location evidence="1">Cell inner membrane</location>
        <topology evidence="1">Single-pass membrane protein</topology>
        <orientation evidence="1">Periplasmic side</orientation>
    </subcellularLocation>
</comment>
<keyword evidence="14" id="KW-1185">Reference proteome</keyword>
<evidence type="ECO:0000256" key="10">
    <source>
        <dbReference type="SAM" id="MobiDB-lite"/>
    </source>
</evidence>
<evidence type="ECO:0000256" key="2">
    <source>
        <dbReference type="ARBA" id="ARBA00006555"/>
    </source>
</evidence>
<dbReference type="PROSITE" id="PS52015">
    <property type="entry name" value="TONB_CTD"/>
    <property type="match status" value="1"/>
</dbReference>
<dbReference type="InterPro" id="IPR037682">
    <property type="entry name" value="TonB_C"/>
</dbReference>
<evidence type="ECO:0000256" key="9">
    <source>
        <dbReference type="ARBA" id="ARBA00023136"/>
    </source>
</evidence>
<dbReference type="Proteomes" id="UP001184150">
    <property type="component" value="Unassembled WGS sequence"/>
</dbReference>
<dbReference type="InterPro" id="IPR006260">
    <property type="entry name" value="TonB/TolA_C"/>
</dbReference>
<gene>
    <name evidence="13" type="ORF">J2792_004006</name>
</gene>
<evidence type="ECO:0000256" key="5">
    <source>
        <dbReference type="ARBA" id="ARBA00022519"/>
    </source>
</evidence>
<accession>A0ABU1MS00</accession>
<proteinExistence type="inferred from homology"/>
<protein>
    <submittedName>
        <fullName evidence="13">Protein TonB</fullName>
    </submittedName>
</protein>
<feature type="region of interest" description="Disordered" evidence="10">
    <location>
        <begin position="1"/>
        <end position="24"/>
    </location>
</feature>
<dbReference type="PANTHER" id="PTHR33446">
    <property type="entry name" value="PROTEIN TONB-RELATED"/>
    <property type="match status" value="1"/>
</dbReference>
<keyword evidence="4" id="KW-1003">Cell membrane</keyword>
<evidence type="ECO:0000313" key="13">
    <source>
        <dbReference type="EMBL" id="MDR6513116.1"/>
    </source>
</evidence>
<organism evidence="13 14">
    <name type="scientific">Novosphingobium capsulatum</name>
    <dbReference type="NCBI Taxonomy" id="13688"/>
    <lineage>
        <taxon>Bacteria</taxon>
        <taxon>Pseudomonadati</taxon>
        <taxon>Pseudomonadota</taxon>
        <taxon>Alphaproteobacteria</taxon>
        <taxon>Sphingomonadales</taxon>
        <taxon>Sphingomonadaceae</taxon>
        <taxon>Novosphingobium</taxon>
    </lineage>
</organism>
<comment type="similarity">
    <text evidence="2">Belongs to the TonB family.</text>
</comment>
<evidence type="ECO:0000256" key="1">
    <source>
        <dbReference type="ARBA" id="ARBA00004383"/>
    </source>
</evidence>
<evidence type="ECO:0000256" key="6">
    <source>
        <dbReference type="ARBA" id="ARBA00022692"/>
    </source>
</evidence>
<dbReference type="EMBL" id="JAVDRD010000015">
    <property type="protein sequence ID" value="MDR6513116.1"/>
    <property type="molecule type" value="Genomic_DNA"/>
</dbReference>
<dbReference type="RefSeq" id="WP_171794036.1">
    <property type="nucleotide sequence ID" value="NZ_JAVDRD010000015.1"/>
</dbReference>
<evidence type="ECO:0000313" key="14">
    <source>
        <dbReference type="Proteomes" id="UP001184150"/>
    </source>
</evidence>
<comment type="caution">
    <text evidence="13">The sequence shown here is derived from an EMBL/GenBank/DDBJ whole genome shotgun (WGS) entry which is preliminary data.</text>
</comment>
<feature type="transmembrane region" description="Helical" evidence="11">
    <location>
        <begin position="48"/>
        <end position="71"/>
    </location>
</feature>
<evidence type="ECO:0000256" key="8">
    <source>
        <dbReference type="ARBA" id="ARBA00022989"/>
    </source>
</evidence>
<dbReference type="NCBIfam" id="TIGR01352">
    <property type="entry name" value="tonB_Cterm"/>
    <property type="match status" value="1"/>
</dbReference>
<keyword evidence="5" id="KW-0997">Cell inner membrane</keyword>
<feature type="region of interest" description="Disordered" evidence="10">
    <location>
        <begin position="84"/>
        <end position="108"/>
    </location>
</feature>
<keyword evidence="9 11" id="KW-0472">Membrane</keyword>
<dbReference type="InterPro" id="IPR051045">
    <property type="entry name" value="TonB-dependent_transducer"/>
</dbReference>
<keyword evidence="6 11" id="KW-0812">Transmembrane</keyword>
<evidence type="ECO:0000256" key="11">
    <source>
        <dbReference type="SAM" id="Phobius"/>
    </source>
</evidence>
<feature type="domain" description="TonB C-terminal" evidence="12">
    <location>
        <begin position="167"/>
        <end position="258"/>
    </location>
</feature>
<dbReference type="SUPFAM" id="SSF74653">
    <property type="entry name" value="TolA/TonB C-terminal domain"/>
    <property type="match status" value="1"/>
</dbReference>
<keyword evidence="7" id="KW-0653">Protein transport</keyword>
<evidence type="ECO:0000256" key="4">
    <source>
        <dbReference type="ARBA" id="ARBA00022475"/>
    </source>
</evidence>
<keyword evidence="3" id="KW-0813">Transport</keyword>
<evidence type="ECO:0000256" key="3">
    <source>
        <dbReference type="ARBA" id="ARBA00022448"/>
    </source>
</evidence>
<keyword evidence="8 11" id="KW-1133">Transmembrane helix</keyword>